<sequence length="443" mass="48310">MAKFAPEPDFAALVRDLFHNLPSPQPAASTPSPFFLDLLSPFLRSRFTAPGTTTCRRPPYYWSSLLTISANTNVSLTVAQALHCVDPALAYMLASINGIKRVDERTLLASAVLPVGMCAECARSPTDTPDESDLELIWIYVDFPGRRGWKLHEAKMAVMDELCYWRQWSATVEDAERVWGDEIAVRREKEQIKAALLQHQAAAASLAHTSAGLSACAARTQSLFMSGTEMQFREAAAAAAAVPVAETVKPDVNDFALARESATKAEETRQVLCDVFFDDDDDDYWNRYDNSGSIITPSPELVQSLKTIRRLEELSANSDDNSCSSPRSSPTIASSLLRQSQSYLRPPSAGSKRPAPEPQYSRPASSMSTASTASSGSQKSTITFLPLLPTDNDDYGSRRTVEQHVRHAMSGLFGVAKENGISHNGFGELVNESVQATTGTAVY</sequence>
<proteinExistence type="predicted"/>
<dbReference type="EMBL" id="MU970035">
    <property type="protein sequence ID" value="KAK9326236.1"/>
    <property type="molecule type" value="Genomic_DNA"/>
</dbReference>
<protein>
    <submittedName>
        <fullName evidence="1">Uncharacterized protein</fullName>
    </submittedName>
</protein>
<comment type="caution">
    <text evidence="1">The sequence shown here is derived from an EMBL/GenBank/DDBJ whole genome shotgun (WGS) entry which is preliminary data.</text>
</comment>
<gene>
    <name evidence="1" type="ORF">V1517DRAFT_312186</name>
</gene>
<accession>A0ACC3TZ03</accession>
<evidence type="ECO:0000313" key="1">
    <source>
        <dbReference type="EMBL" id="KAK9326236.1"/>
    </source>
</evidence>
<name>A0ACC3TZ03_9ASCO</name>
<reference evidence="2" key="1">
    <citation type="journal article" date="2024" name="Front. Bioeng. Biotechnol.">
        <title>Genome-scale model development and genomic sequencing of the oleaginous clade Lipomyces.</title>
        <authorList>
            <person name="Czajka J.J."/>
            <person name="Han Y."/>
            <person name="Kim J."/>
            <person name="Mondo S.J."/>
            <person name="Hofstad B.A."/>
            <person name="Robles A."/>
            <person name="Haridas S."/>
            <person name="Riley R."/>
            <person name="LaButti K."/>
            <person name="Pangilinan J."/>
            <person name="Andreopoulos W."/>
            <person name="Lipzen A."/>
            <person name="Yan J."/>
            <person name="Wang M."/>
            <person name="Ng V."/>
            <person name="Grigoriev I.V."/>
            <person name="Spatafora J.W."/>
            <person name="Magnuson J.K."/>
            <person name="Baker S.E."/>
            <person name="Pomraning K.R."/>
        </authorList>
    </citation>
    <scope>NUCLEOTIDE SEQUENCE [LARGE SCALE GENOMIC DNA]</scope>
    <source>
        <strain evidence="2">CBS 10300</strain>
    </source>
</reference>
<organism evidence="1 2">
    <name type="scientific">Lipomyces orientalis</name>
    <dbReference type="NCBI Taxonomy" id="1233043"/>
    <lineage>
        <taxon>Eukaryota</taxon>
        <taxon>Fungi</taxon>
        <taxon>Dikarya</taxon>
        <taxon>Ascomycota</taxon>
        <taxon>Saccharomycotina</taxon>
        <taxon>Lipomycetes</taxon>
        <taxon>Lipomycetales</taxon>
        <taxon>Lipomycetaceae</taxon>
        <taxon>Lipomyces</taxon>
    </lineage>
</organism>
<dbReference type="Proteomes" id="UP001489719">
    <property type="component" value="Unassembled WGS sequence"/>
</dbReference>
<evidence type="ECO:0000313" key="2">
    <source>
        <dbReference type="Proteomes" id="UP001489719"/>
    </source>
</evidence>
<keyword evidence="2" id="KW-1185">Reference proteome</keyword>